<proteinExistence type="predicted"/>
<sequence length="257" mass="29722">MGHGVIPSSEFDNSSYIQAVRIIPPRSPSKDEKFYFVILTMINEYNSIYEFTGHEEQTIARESYATNDLEYFLISLNSSIKAIFITGFYPLPLVSVTNIIFSETRQINFVLIPNYDTTYHILVSSKNRTVTYYTNSTAPNILEPESNIFIRENTYCIISFEIEYNSHMFEFTIDSMELHNDFLRDQDYFYGARESNTQISSYFTSLLNFERYSPISLGIIPTNNASDVCIYVHCAFLPNPYMDGHVFAYDSSSKELN</sequence>
<reference evidence="1" key="1">
    <citation type="submission" date="2006-10" db="EMBL/GenBank/DDBJ databases">
        <authorList>
            <person name="Amadeo P."/>
            <person name="Zhao Q."/>
            <person name="Wortman J."/>
            <person name="Fraser-Liggett C."/>
            <person name="Carlton J."/>
        </authorList>
    </citation>
    <scope>NUCLEOTIDE SEQUENCE</scope>
    <source>
        <strain evidence="1">G3</strain>
    </source>
</reference>
<dbReference type="AlphaFoldDB" id="A2G9C4"/>
<keyword evidence="2" id="KW-1185">Reference proteome</keyword>
<reference evidence="1" key="2">
    <citation type="journal article" date="2007" name="Science">
        <title>Draft genome sequence of the sexually transmitted pathogen Trichomonas vaginalis.</title>
        <authorList>
            <person name="Carlton J.M."/>
            <person name="Hirt R.P."/>
            <person name="Silva J.C."/>
            <person name="Delcher A.L."/>
            <person name="Schatz M."/>
            <person name="Zhao Q."/>
            <person name="Wortman J.R."/>
            <person name="Bidwell S.L."/>
            <person name="Alsmark U.C.M."/>
            <person name="Besteiro S."/>
            <person name="Sicheritz-Ponten T."/>
            <person name="Noel C.J."/>
            <person name="Dacks J.B."/>
            <person name="Foster P.G."/>
            <person name="Simillion C."/>
            <person name="Van de Peer Y."/>
            <person name="Miranda-Saavedra D."/>
            <person name="Barton G.J."/>
            <person name="Westrop G.D."/>
            <person name="Mueller S."/>
            <person name="Dessi D."/>
            <person name="Fiori P.L."/>
            <person name="Ren Q."/>
            <person name="Paulsen I."/>
            <person name="Zhang H."/>
            <person name="Bastida-Corcuera F.D."/>
            <person name="Simoes-Barbosa A."/>
            <person name="Brown M.T."/>
            <person name="Hayes R.D."/>
            <person name="Mukherjee M."/>
            <person name="Okumura C.Y."/>
            <person name="Schneider R."/>
            <person name="Smith A.J."/>
            <person name="Vanacova S."/>
            <person name="Villalvazo M."/>
            <person name="Haas B.J."/>
            <person name="Pertea M."/>
            <person name="Feldblyum T.V."/>
            <person name="Utterback T.R."/>
            <person name="Shu C.L."/>
            <person name="Osoegawa K."/>
            <person name="de Jong P.J."/>
            <person name="Hrdy I."/>
            <person name="Horvathova L."/>
            <person name="Zubacova Z."/>
            <person name="Dolezal P."/>
            <person name="Malik S.B."/>
            <person name="Logsdon J.M. Jr."/>
            <person name="Henze K."/>
            <person name="Gupta A."/>
            <person name="Wang C.C."/>
            <person name="Dunne R.L."/>
            <person name="Upcroft J.A."/>
            <person name="Upcroft P."/>
            <person name="White O."/>
            <person name="Salzberg S.L."/>
            <person name="Tang P."/>
            <person name="Chiu C.-H."/>
            <person name="Lee Y.-S."/>
            <person name="Embley T.M."/>
            <person name="Coombs G.H."/>
            <person name="Mottram J.C."/>
            <person name="Tachezy J."/>
            <person name="Fraser-Liggett C.M."/>
            <person name="Johnson P.J."/>
        </authorList>
    </citation>
    <scope>NUCLEOTIDE SEQUENCE [LARGE SCALE GENOMIC DNA]</scope>
    <source>
        <strain evidence="1">G3</strain>
    </source>
</reference>
<dbReference type="InParanoid" id="A2G9C4"/>
<evidence type="ECO:0000313" key="2">
    <source>
        <dbReference type="Proteomes" id="UP000001542"/>
    </source>
</evidence>
<gene>
    <name evidence="1" type="ORF">TVAG_015150</name>
</gene>
<organism evidence="1 2">
    <name type="scientific">Trichomonas vaginalis (strain ATCC PRA-98 / G3)</name>
    <dbReference type="NCBI Taxonomy" id="412133"/>
    <lineage>
        <taxon>Eukaryota</taxon>
        <taxon>Metamonada</taxon>
        <taxon>Parabasalia</taxon>
        <taxon>Trichomonadida</taxon>
        <taxon>Trichomonadidae</taxon>
        <taxon>Trichomonas</taxon>
    </lineage>
</organism>
<dbReference type="VEuPathDB" id="TrichDB:TVAG_608070"/>
<evidence type="ECO:0000313" key="1">
    <source>
        <dbReference type="EMBL" id="EAX86240.1"/>
    </source>
</evidence>
<dbReference type="Proteomes" id="UP000001542">
    <property type="component" value="Unassembled WGS sequence"/>
</dbReference>
<accession>A2G9C4</accession>
<protein>
    <submittedName>
        <fullName evidence="1">Uncharacterized protein</fullName>
    </submittedName>
</protein>
<name>A2G9C4_TRIV3</name>
<dbReference type="EMBL" id="DS114697">
    <property type="protein sequence ID" value="EAX86240.1"/>
    <property type="molecule type" value="Genomic_DNA"/>
</dbReference>
<dbReference type="VEuPathDB" id="TrichDB:TVAGG3_0803840"/>